<evidence type="ECO:0000256" key="1">
    <source>
        <dbReference type="SAM" id="Phobius"/>
    </source>
</evidence>
<gene>
    <name evidence="2" type="ORF">J2Z28_002587</name>
</gene>
<keyword evidence="1" id="KW-0472">Membrane</keyword>
<keyword evidence="1" id="KW-1133">Transmembrane helix</keyword>
<protein>
    <submittedName>
        <fullName evidence="2">YccA/Bax inhibitor family protein</fullName>
    </submittedName>
</protein>
<dbReference type="InterPro" id="IPR010539">
    <property type="entry name" value="BaxI_1-like"/>
</dbReference>
<feature type="transmembrane region" description="Helical" evidence="1">
    <location>
        <begin position="204"/>
        <end position="223"/>
    </location>
</feature>
<organism evidence="2 3">
    <name type="scientific">Paenibacillus xylanexedens</name>
    <dbReference type="NCBI Taxonomy" id="528191"/>
    <lineage>
        <taxon>Bacteria</taxon>
        <taxon>Bacillati</taxon>
        <taxon>Bacillota</taxon>
        <taxon>Bacilli</taxon>
        <taxon>Bacillales</taxon>
        <taxon>Paenibacillaceae</taxon>
        <taxon>Paenibacillus</taxon>
    </lineage>
</organism>
<dbReference type="EMBL" id="JAGIKV010000008">
    <property type="protein sequence ID" value="MBP2245958.1"/>
    <property type="molecule type" value="Genomic_DNA"/>
</dbReference>
<feature type="transmembrane region" description="Helical" evidence="1">
    <location>
        <begin position="111"/>
        <end position="131"/>
    </location>
</feature>
<dbReference type="PIRSF" id="PIRSF009160">
    <property type="entry name" value="UCP009160"/>
    <property type="match status" value="1"/>
</dbReference>
<dbReference type="Proteomes" id="UP000810207">
    <property type="component" value="Unassembled WGS sequence"/>
</dbReference>
<dbReference type="PANTHER" id="PTHR41282:SF1">
    <property type="entry name" value="CONSERVED TRANSMEMBRANE PROTEIN-RELATED"/>
    <property type="match status" value="1"/>
</dbReference>
<accession>A0ABS4RSU2</accession>
<feature type="transmembrane region" description="Helical" evidence="1">
    <location>
        <begin position="60"/>
        <end position="78"/>
    </location>
</feature>
<dbReference type="Pfam" id="PF12811">
    <property type="entry name" value="BaxI_1"/>
    <property type="match status" value="1"/>
</dbReference>
<keyword evidence="1" id="KW-0812">Transmembrane</keyword>
<feature type="transmembrane region" description="Helical" evidence="1">
    <location>
        <begin position="168"/>
        <end position="192"/>
    </location>
</feature>
<evidence type="ECO:0000313" key="3">
    <source>
        <dbReference type="Proteomes" id="UP000810207"/>
    </source>
</evidence>
<name>A0ABS4RSU2_PAEXY</name>
<feature type="transmembrane region" description="Helical" evidence="1">
    <location>
        <begin position="137"/>
        <end position="156"/>
    </location>
</feature>
<proteinExistence type="predicted"/>
<feature type="transmembrane region" description="Helical" evidence="1">
    <location>
        <begin position="84"/>
        <end position="104"/>
    </location>
</feature>
<keyword evidence="3" id="KW-1185">Reference proteome</keyword>
<reference evidence="2 3" key="1">
    <citation type="submission" date="2021-03" db="EMBL/GenBank/DDBJ databases">
        <title>Genomic Encyclopedia of Type Strains, Phase IV (KMG-IV): sequencing the most valuable type-strain genomes for metagenomic binning, comparative biology and taxonomic classification.</title>
        <authorList>
            <person name="Goeker M."/>
        </authorList>
    </citation>
    <scope>NUCLEOTIDE SEQUENCE [LARGE SCALE GENOMIC DNA]</scope>
    <source>
        <strain evidence="2 3">DSM 21292</strain>
    </source>
</reference>
<sequence>MNRSTPKLSITDISNAYEEVIVLIGRSGNPTLKDSTFENRGYGEDRYQNYMTINGTVNKAFITLVILLGSAFATWMMFFNGQQVMPLAYGGLIVGFILALVISFKPVAAPYLVPIYAVAEGLFLGALSATYESLYNGITLQAALLTMAVFIALLVAYKTRLIKATENFKLGVVAATGGIMIMYLLSFVLSFFGISIPYLHDNSLIGIGISVVIVIVAALNLVLDFDFIEGGAERGAPKYMEWYGAFGLMVTLVWLYIEIIRLLGKLRSRD</sequence>
<comment type="caution">
    <text evidence="2">The sequence shown here is derived from an EMBL/GenBank/DDBJ whole genome shotgun (WGS) entry which is preliminary data.</text>
</comment>
<dbReference type="PANTHER" id="PTHR41282">
    <property type="entry name" value="CONSERVED TRANSMEMBRANE PROTEIN-RELATED"/>
    <property type="match status" value="1"/>
</dbReference>
<feature type="transmembrane region" description="Helical" evidence="1">
    <location>
        <begin position="243"/>
        <end position="264"/>
    </location>
</feature>
<evidence type="ECO:0000313" key="2">
    <source>
        <dbReference type="EMBL" id="MBP2245958.1"/>
    </source>
</evidence>